<dbReference type="AlphaFoldDB" id="A0A327M6R6"/>
<gene>
    <name evidence="1" type="ORF">DOO78_13955</name>
</gene>
<protein>
    <recommendedName>
        <fullName evidence="3">Transcription elongation factor GreA/GreB C-terminal domain-containing protein</fullName>
    </recommendedName>
</protein>
<dbReference type="Proteomes" id="UP000249065">
    <property type="component" value="Unassembled WGS sequence"/>
</dbReference>
<keyword evidence="2" id="KW-1185">Reference proteome</keyword>
<comment type="caution">
    <text evidence="1">The sequence shown here is derived from an EMBL/GenBank/DDBJ whole genome shotgun (WGS) entry which is preliminary data.</text>
</comment>
<dbReference type="Gene3D" id="3.10.50.30">
    <property type="entry name" value="Transcription elongation factor, GreA/GreB, C-terminal domain"/>
    <property type="match status" value="1"/>
</dbReference>
<dbReference type="EMBL" id="QLIX01000009">
    <property type="protein sequence ID" value="RAI58449.1"/>
    <property type="molecule type" value="Genomic_DNA"/>
</dbReference>
<sequence>MPLLASHDYSRLKALAHHRLGLAHPVGRLLADKLGACRVVPPDALPGSVAALGTRIILAVPGRAAESRVLVMPEDHVASGWTLPVSAPLGAALLGACAGAWVAVPARDGGRLAVHLRVVHRPSGLPRRPVPPWPGLRRAVAGGAGARA</sequence>
<accession>A0A327M6R6</accession>
<dbReference type="GO" id="GO:0032784">
    <property type="term" value="P:regulation of DNA-templated transcription elongation"/>
    <property type="evidence" value="ECO:0007669"/>
    <property type="project" value="InterPro"/>
</dbReference>
<evidence type="ECO:0008006" key="3">
    <source>
        <dbReference type="Google" id="ProtNLM"/>
    </source>
</evidence>
<dbReference type="InterPro" id="IPR036953">
    <property type="entry name" value="GreA/GreB_C_sf"/>
</dbReference>
<evidence type="ECO:0000313" key="2">
    <source>
        <dbReference type="Proteomes" id="UP000249065"/>
    </source>
</evidence>
<evidence type="ECO:0000313" key="1">
    <source>
        <dbReference type="EMBL" id="RAI58449.1"/>
    </source>
</evidence>
<organism evidence="1 2">
    <name type="scientific">Roseicella frigidaeris</name>
    <dbReference type="NCBI Taxonomy" id="2230885"/>
    <lineage>
        <taxon>Bacteria</taxon>
        <taxon>Pseudomonadati</taxon>
        <taxon>Pseudomonadota</taxon>
        <taxon>Alphaproteobacteria</taxon>
        <taxon>Acetobacterales</taxon>
        <taxon>Roseomonadaceae</taxon>
        <taxon>Roseicella</taxon>
    </lineage>
</organism>
<reference evidence="2" key="1">
    <citation type="submission" date="2018-06" db="EMBL/GenBank/DDBJ databases">
        <authorList>
            <person name="Khan S.A."/>
        </authorList>
    </citation>
    <scope>NUCLEOTIDE SEQUENCE [LARGE SCALE GENOMIC DNA]</scope>
    <source>
        <strain evidence="2">DB-1506</strain>
    </source>
</reference>
<name>A0A327M6R6_9PROT</name>
<dbReference type="GO" id="GO:0003677">
    <property type="term" value="F:DNA binding"/>
    <property type="evidence" value="ECO:0007669"/>
    <property type="project" value="InterPro"/>
</dbReference>
<proteinExistence type="predicted"/>